<evidence type="ECO:0000313" key="1">
    <source>
        <dbReference type="EMBL" id="KAI0089741.1"/>
    </source>
</evidence>
<sequence length="150" mass="16901">MVPPTKNSCDHRGPRPEDRDDMTLFAQLKRRLAFSKTCTSNSTSSKLGVFANVYAAVRPAKPLPTTATLTIRLVMLKEDVMRRKECECGVPRSLQSISARSVQFRVNSLTAARERGRRRRGFPDKKRLTRGCPEFPRPLTKGQGQVVRAE</sequence>
<gene>
    <name evidence="1" type="ORF">BDY19DRAFT_83256</name>
</gene>
<reference evidence="1" key="1">
    <citation type="journal article" date="2021" name="Environ. Microbiol.">
        <title>Gene family expansions and transcriptome signatures uncover fungal adaptations to wood decay.</title>
        <authorList>
            <person name="Hage H."/>
            <person name="Miyauchi S."/>
            <person name="Viragh M."/>
            <person name="Drula E."/>
            <person name="Min B."/>
            <person name="Chaduli D."/>
            <person name="Navarro D."/>
            <person name="Favel A."/>
            <person name="Norest M."/>
            <person name="Lesage-Meessen L."/>
            <person name="Balint B."/>
            <person name="Merenyi Z."/>
            <person name="de Eugenio L."/>
            <person name="Morin E."/>
            <person name="Martinez A.T."/>
            <person name="Baldrian P."/>
            <person name="Stursova M."/>
            <person name="Martinez M.J."/>
            <person name="Novotny C."/>
            <person name="Magnuson J.K."/>
            <person name="Spatafora J.W."/>
            <person name="Maurice S."/>
            <person name="Pangilinan J."/>
            <person name="Andreopoulos W."/>
            <person name="LaButti K."/>
            <person name="Hundley H."/>
            <person name="Na H."/>
            <person name="Kuo A."/>
            <person name="Barry K."/>
            <person name="Lipzen A."/>
            <person name="Henrissat B."/>
            <person name="Riley R."/>
            <person name="Ahrendt S."/>
            <person name="Nagy L.G."/>
            <person name="Grigoriev I.V."/>
            <person name="Martin F."/>
            <person name="Rosso M.N."/>
        </authorList>
    </citation>
    <scope>NUCLEOTIDE SEQUENCE</scope>
    <source>
        <strain evidence="1">CBS 384.51</strain>
    </source>
</reference>
<accession>A0ACB8U6B8</accession>
<evidence type="ECO:0000313" key="2">
    <source>
        <dbReference type="Proteomes" id="UP001055072"/>
    </source>
</evidence>
<comment type="caution">
    <text evidence="1">The sequence shown here is derived from an EMBL/GenBank/DDBJ whole genome shotgun (WGS) entry which is preliminary data.</text>
</comment>
<protein>
    <submittedName>
        <fullName evidence="1">Uncharacterized protein</fullName>
    </submittedName>
</protein>
<organism evidence="1 2">
    <name type="scientific">Irpex rosettiformis</name>
    <dbReference type="NCBI Taxonomy" id="378272"/>
    <lineage>
        <taxon>Eukaryota</taxon>
        <taxon>Fungi</taxon>
        <taxon>Dikarya</taxon>
        <taxon>Basidiomycota</taxon>
        <taxon>Agaricomycotina</taxon>
        <taxon>Agaricomycetes</taxon>
        <taxon>Polyporales</taxon>
        <taxon>Irpicaceae</taxon>
        <taxon>Irpex</taxon>
    </lineage>
</organism>
<dbReference type="Proteomes" id="UP001055072">
    <property type="component" value="Unassembled WGS sequence"/>
</dbReference>
<name>A0ACB8U6B8_9APHY</name>
<dbReference type="EMBL" id="MU274909">
    <property type="protein sequence ID" value="KAI0089741.1"/>
    <property type="molecule type" value="Genomic_DNA"/>
</dbReference>
<proteinExistence type="predicted"/>
<keyword evidence="2" id="KW-1185">Reference proteome</keyword>